<dbReference type="EMBL" id="PXYT01000051">
    <property type="protein sequence ID" value="PSR25669.1"/>
    <property type="molecule type" value="Genomic_DNA"/>
</dbReference>
<name>A0A2T2WTU4_9FIRM</name>
<organism evidence="1 2">
    <name type="scientific">Sulfobacillus benefaciens</name>
    <dbReference type="NCBI Taxonomy" id="453960"/>
    <lineage>
        <taxon>Bacteria</taxon>
        <taxon>Bacillati</taxon>
        <taxon>Bacillota</taxon>
        <taxon>Clostridia</taxon>
        <taxon>Eubacteriales</taxon>
        <taxon>Clostridiales Family XVII. Incertae Sedis</taxon>
        <taxon>Sulfobacillus</taxon>
    </lineage>
</organism>
<comment type="caution">
    <text evidence="1">The sequence shown here is derived from an EMBL/GenBank/DDBJ whole genome shotgun (WGS) entry which is preliminary data.</text>
</comment>
<protein>
    <submittedName>
        <fullName evidence="1">Uncharacterized protein</fullName>
    </submittedName>
</protein>
<evidence type="ECO:0000313" key="2">
    <source>
        <dbReference type="Proteomes" id="UP000242699"/>
    </source>
</evidence>
<reference evidence="1 2" key="1">
    <citation type="journal article" date="2014" name="BMC Genomics">
        <title>Comparison of environmental and isolate Sulfobacillus genomes reveals diverse carbon, sulfur, nitrogen, and hydrogen metabolisms.</title>
        <authorList>
            <person name="Justice N.B."/>
            <person name="Norman A."/>
            <person name="Brown C.T."/>
            <person name="Singh A."/>
            <person name="Thomas B.C."/>
            <person name="Banfield J.F."/>
        </authorList>
    </citation>
    <scope>NUCLEOTIDE SEQUENCE [LARGE SCALE GENOMIC DNA]</scope>
    <source>
        <strain evidence="1">AMDSBA1</strain>
    </source>
</reference>
<accession>A0A2T2WTU4</accession>
<sequence length="96" mass="11202">MEGLRMNAVDAEILPGDYEFCRRVPGTLEEVTGCFSRGARHHMATRHDSVRWGDVERSVCAMKWVETMKDRSEQCVNAPWYRTFDEFAAMEEKYGY</sequence>
<evidence type="ECO:0000313" key="1">
    <source>
        <dbReference type="EMBL" id="PSR25669.1"/>
    </source>
</evidence>
<proteinExistence type="predicted"/>
<dbReference type="AlphaFoldDB" id="A0A2T2WTU4"/>
<gene>
    <name evidence="1" type="ORF">C7B43_16255</name>
</gene>
<dbReference type="Proteomes" id="UP000242699">
    <property type="component" value="Unassembled WGS sequence"/>
</dbReference>